<dbReference type="InterPro" id="IPR001901">
    <property type="entry name" value="Translocase_SecE/Sec61-g"/>
</dbReference>
<comment type="subcellular location">
    <subcellularLocation>
        <location evidence="1">Endoplasmic reticulum membrane</location>
        <topology evidence="1">Single-pass membrane protein</topology>
    </subcellularLocation>
</comment>
<evidence type="ECO:0000256" key="7">
    <source>
        <dbReference type="ARBA" id="ARBA00022989"/>
    </source>
</evidence>
<dbReference type="PANTHER" id="PTHR12309">
    <property type="entry name" value="SEC61 GAMMA SUBUNIT"/>
    <property type="match status" value="1"/>
</dbReference>
<keyword evidence="7" id="KW-1133">Transmembrane helix</keyword>
<evidence type="ECO:0000256" key="8">
    <source>
        <dbReference type="ARBA" id="ARBA00023010"/>
    </source>
</evidence>
<sequence>MSDQIQELVDTPSQFLKDGVQFMNKCQKPDQKEFAKICQAVGTGFVIMGVVGYVVKLIHIPINQILVGGALPSGRAVVLGRSAGQSRLLLLSSIRTLGSATGAQALLQAVLNYDEHAREQGESAEAHGPMDVEMQIAVLMTWGPPCVLLDNLPNRASSAIVEKLSLPLQTRLQP</sequence>
<comment type="similarity">
    <text evidence="2">Belongs to the SecE/SEC61-gamma family.</text>
</comment>
<dbReference type="Proteomes" id="UP000594364">
    <property type="component" value="Chromosome 1"/>
</dbReference>
<evidence type="ECO:0000313" key="10">
    <source>
        <dbReference type="EMBL" id="QPG93495.1"/>
    </source>
</evidence>
<evidence type="ECO:0000256" key="2">
    <source>
        <dbReference type="ARBA" id="ARBA00008274"/>
    </source>
</evidence>
<dbReference type="Gene3D" id="1.20.5.820">
    <property type="entry name" value="Preprotein translocase SecE subunit"/>
    <property type="match status" value="1"/>
</dbReference>
<accession>A0A7S9PRL7</accession>
<keyword evidence="11" id="KW-1185">Reference proteome</keyword>
<dbReference type="GO" id="GO:0008320">
    <property type="term" value="F:protein transmembrane transporter activity"/>
    <property type="evidence" value="ECO:0007669"/>
    <property type="project" value="InterPro"/>
</dbReference>
<dbReference type="AlphaFoldDB" id="A0A7S9PRL7"/>
<protein>
    <submittedName>
        <fullName evidence="10">Uncharacterized protein</fullName>
    </submittedName>
</protein>
<evidence type="ECO:0000256" key="9">
    <source>
        <dbReference type="ARBA" id="ARBA00023136"/>
    </source>
</evidence>
<keyword evidence="8" id="KW-0811">Translocation</keyword>
<dbReference type="HAMAP" id="MF_00422">
    <property type="entry name" value="SecE"/>
    <property type="match status" value="1"/>
</dbReference>
<name>A0A7S9PRL7_EPIFF</name>
<dbReference type="EMBL" id="CP031385">
    <property type="protein sequence ID" value="QPG93495.1"/>
    <property type="molecule type" value="Genomic_DNA"/>
</dbReference>
<evidence type="ECO:0000256" key="1">
    <source>
        <dbReference type="ARBA" id="ARBA00004389"/>
    </source>
</evidence>
<evidence type="ECO:0000313" key="11">
    <source>
        <dbReference type="Proteomes" id="UP000594364"/>
    </source>
</evidence>
<proteinExistence type="inferred from homology"/>
<dbReference type="GO" id="GO:0006605">
    <property type="term" value="P:protein targeting"/>
    <property type="evidence" value="ECO:0007669"/>
    <property type="project" value="InterPro"/>
</dbReference>
<keyword evidence="4" id="KW-0812">Transmembrane</keyword>
<dbReference type="PROSITE" id="PS01067">
    <property type="entry name" value="SECE_SEC61G"/>
    <property type="match status" value="1"/>
</dbReference>
<reference evidence="10 11" key="1">
    <citation type="journal article" date="2018" name="PLoS Genet.">
        <title>Repeat elements organise 3D genome structure and mediate transcription in the filamentous fungus Epichloe festucae.</title>
        <authorList>
            <person name="Winter D.J."/>
            <person name="Ganley A.R.D."/>
            <person name="Young C.A."/>
            <person name="Liachko I."/>
            <person name="Schardl C.L."/>
            <person name="Dupont P.Y."/>
            <person name="Berry D."/>
            <person name="Ram A."/>
            <person name="Scott B."/>
            <person name="Cox M.P."/>
        </authorList>
    </citation>
    <scope>NUCLEOTIDE SEQUENCE [LARGE SCALE GENOMIC DNA]</scope>
    <source>
        <strain evidence="10 11">Fl1</strain>
    </source>
</reference>
<keyword evidence="6" id="KW-0653">Protein transport</keyword>
<dbReference type="SUPFAM" id="SSF103456">
    <property type="entry name" value="Preprotein translocase SecE subunit"/>
    <property type="match status" value="1"/>
</dbReference>
<dbReference type="InterPro" id="IPR023391">
    <property type="entry name" value="Prot_translocase_SecE_dom_sf"/>
</dbReference>
<evidence type="ECO:0000256" key="5">
    <source>
        <dbReference type="ARBA" id="ARBA00022824"/>
    </source>
</evidence>
<evidence type="ECO:0000256" key="6">
    <source>
        <dbReference type="ARBA" id="ARBA00022927"/>
    </source>
</evidence>
<dbReference type="GO" id="GO:0005789">
    <property type="term" value="C:endoplasmic reticulum membrane"/>
    <property type="evidence" value="ECO:0007669"/>
    <property type="project" value="UniProtKB-SubCell"/>
</dbReference>
<dbReference type="OrthoDB" id="2401875at2759"/>
<organism evidence="10 11">
    <name type="scientific">Epichloe festucae (strain Fl1)</name>
    <dbReference type="NCBI Taxonomy" id="877507"/>
    <lineage>
        <taxon>Eukaryota</taxon>
        <taxon>Fungi</taxon>
        <taxon>Dikarya</taxon>
        <taxon>Ascomycota</taxon>
        <taxon>Pezizomycotina</taxon>
        <taxon>Sordariomycetes</taxon>
        <taxon>Hypocreomycetidae</taxon>
        <taxon>Hypocreales</taxon>
        <taxon>Clavicipitaceae</taxon>
        <taxon>Epichloe</taxon>
    </lineage>
</organism>
<keyword evidence="9" id="KW-0472">Membrane</keyword>
<dbReference type="InterPro" id="IPR008158">
    <property type="entry name" value="Translocase_Sec61-g"/>
</dbReference>
<gene>
    <name evidence="10" type="ORF">C2857_000193</name>
</gene>
<dbReference type="GO" id="GO:0006886">
    <property type="term" value="P:intracellular protein transport"/>
    <property type="evidence" value="ECO:0007669"/>
    <property type="project" value="InterPro"/>
</dbReference>
<keyword evidence="5" id="KW-0256">Endoplasmic reticulum</keyword>
<keyword evidence="3" id="KW-0813">Transport</keyword>
<dbReference type="NCBIfam" id="TIGR00327">
    <property type="entry name" value="secE_euk_arch"/>
    <property type="match status" value="1"/>
</dbReference>
<evidence type="ECO:0000256" key="3">
    <source>
        <dbReference type="ARBA" id="ARBA00022448"/>
    </source>
</evidence>
<evidence type="ECO:0000256" key="4">
    <source>
        <dbReference type="ARBA" id="ARBA00022692"/>
    </source>
</evidence>
<dbReference type="Pfam" id="PF00584">
    <property type="entry name" value="SecE"/>
    <property type="match status" value="1"/>
</dbReference>